<dbReference type="InterPro" id="IPR029058">
    <property type="entry name" value="AB_hydrolase_fold"/>
</dbReference>
<name>A0ABS1M685_9NOCA</name>
<feature type="chain" id="PRO_5045048042" evidence="1">
    <location>
        <begin position="24"/>
        <end position="268"/>
    </location>
</feature>
<evidence type="ECO:0000313" key="3">
    <source>
        <dbReference type="Proteomes" id="UP000602198"/>
    </source>
</evidence>
<organism evidence="2 3">
    <name type="scientific">Nocardia acididurans</name>
    <dbReference type="NCBI Taxonomy" id="2802282"/>
    <lineage>
        <taxon>Bacteria</taxon>
        <taxon>Bacillati</taxon>
        <taxon>Actinomycetota</taxon>
        <taxon>Actinomycetes</taxon>
        <taxon>Mycobacteriales</taxon>
        <taxon>Nocardiaceae</taxon>
        <taxon>Nocardia</taxon>
    </lineage>
</organism>
<protein>
    <submittedName>
        <fullName evidence="2">Alpha/beta fold hydrolase</fullName>
    </submittedName>
</protein>
<accession>A0ABS1M685</accession>
<gene>
    <name evidence="2" type="ORF">JK358_15575</name>
</gene>
<feature type="signal peptide" evidence="1">
    <location>
        <begin position="1"/>
        <end position="23"/>
    </location>
</feature>
<dbReference type="PANTHER" id="PTHR32015:SF1">
    <property type="entry name" value="LIPASE"/>
    <property type="match status" value="1"/>
</dbReference>
<reference evidence="2 3" key="1">
    <citation type="submission" date="2021-01" db="EMBL/GenBank/DDBJ databases">
        <title>WGS of actinomycetes isolated from Thailand.</title>
        <authorList>
            <person name="Thawai C."/>
        </authorList>
    </citation>
    <scope>NUCLEOTIDE SEQUENCE [LARGE SCALE GENOMIC DNA]</scope>
    <source>
        <strain evidence="2 3">LPG 2</strain>
    </source>
</reference>
<keyword evidence="3" id="KW-1185">Reference proteome</keyword>
<sequence>MKRLLTAVAAVALCAATGAPAGADPSASVLDEPAACVPTASHPYPVVLLHGTMDSGSAWNALSPRLVAAGYCVYAPTYGAYPSVIPVGDGVAAVEGSAAAVSSYIDRVLAVTGAARVDIVGHSQGGTITEYYAKNLGGAAKVRAAILLAVATHGTDLLGLATLANRSVVLDGVVNQAVLPSFCPACIDLEAGSPFMRALGAGPIAQPGVRYAVLATRDDLVVTPAGAASFIEEPGVTNLFVQDLGAGTVSHKDMPYEPVVMDWVMTQL</sequence>
<comment type="caution">
    <text evidence="2">The sequence shown here is derived from an EMBL/GenBank/DDBJ whole genome shotgun (WGS) entry which is preliminary data.</text>
</comment>
<dbReference type="EMBL" id="JAERRJ010000005">
    <property type="protein sequence ID" value="MBL1075816.1"/>
    <property type="molecule type" value="Genomic_DNA"/>
</dbReference>
<keyword evidence="1" id="KW-0732">Signal</keyword>
<dbReference type="PANTHER" id="PTHR32015">
    <property type="entry name" value="FASTING INDUCED LIPASE"/>
    <property type="match status" value="1"/>
</dbReference>
<dbReference type="Gene3D" id="3.40.50.1820">
    <property type="entry name" value="alpha/beta hydrolase"/>
    <property type="match status" value="1"/>
</dbReference>
<proteinExistence type="predicted"/>
<dbReference type="RefSeq" id="WP_201948216.1">
    <property type="nucleotide sequence ID" value="NZ_JAERRJ010000005.1"/>
</dbReference>
<evidence type="ECO:0000313" key="2">
    <source>
        <dbReference type="EMBL" id="MBL1075816.1"/>
    </source>
</evidence>
<dbReference type="SUPFAM" id="SSF53474">
    <property type="entry name" value="alpha/beta-Hydrolases"/>
    <property type="match status" value="1"/>
</dbReference>
<dbReference type="GO" id="GO:0016787">
    <property type="term" value="F:hydrolase activity"/>
    <property type="evidence" value="ECO:0007669"/>
    <property type="project" value="UniProtKB-KW"/>
</dbReference>
<keyword evidence="2" id="KW-0378">Hydrolase</keyword>
<dbReference type="InterPro" id="IPR002918">
    <property type="entry name" value="Lipase_EstA/Esterase_EstB"/>
</dbReference>
<dbReference type="Pfam" id="PF01674">
    <property type="entry name" value="Lipase_2"/>
    <property type="match status" value="1"/>
</dbReference>
<evidence type="ECO:0000256" key="1">
    <source>
        <dbReference type="SAM" id="SignalP"/>
    </source>
</evidence>
<dbReference type="Proteomes" id="UP000602198">
    <property type="component" value="Unassembled WGS sequence"/>
</dbReference>